<dbReference type="EMBL" id="CAUYUJ010006425">
    <property type="protein sequence ID" value="CAK0817320.1"/>
    <property type="molecule type" value="Genomic_DNA"/>
</dbReference>
<keyword evidence="2" id="KW-1185">Reference proteome</keyword>
<dbReference type="Proteomes" id="UP001189429">
    <property type="component" value="Unassembled WGS sequence"/>
</dbReference>
<feature type="non-terminal residue" evidence="1">
    <location>
        <position position="139"/>
    </location>
</feature>
<evidence type="ECO:0000313" key="1">
    <source>
        <dbReference type="EMBL" id="CAK0817320.1"/>
    </source>
</evidence>
<evidence type="ECO:0000313" key="2">
    <source>
        <dbReference type="Proteomes" id="UP001189429"/>
    </source>
</evidence>
<reference evidence="1" key="1">
    <citation type="submission" date="2023-10" db="EMBL/GenBank/DDBJ databases">
        <authorList>
            <person name="Chen Y."/>
            <person name="Shah S."/>
            <person name="Dougan E. K."/>
            <person name="Thang M."/>
            <person name="Chan C."/>
        </authorList>
    </citation>
    <scope>NUCLEOTIDE SEQUENCE [LARGE SCALE GENOMIC DNA]</scope>
</reference>
<comment type="caution">
    <text evidence="1">The sequence shown here is derived from an EMBL/GenBank/DDBJ whole genome shotgun (WGS) entry which is preliminary data.</text>
</comment>
<accession>A0ABN9RF11</accession>
<sequence>RPAAQHGRAAVAALHGALLRRQARRGPAQSLSQRLHVQLRERGHLRAPSAALRPIDRGDLVVLYGLRHAVRRQEGDHDDHQHERRGCSCPRWSRAVAGPGVLVPRTLLESTHLLAWEGIKAVLEKEQAHIFDLMPVPQD</sequence>
<protein>
    <submittedName>
        <fullName evidence="1">Uncharacterized protein</fullName>
    </submittedName>
</protein>
<gene>
    <name evidence="1" type="ORF">PCOR1329_LOCUS19960</name>
</gene>
<feature type="non-terminal residue" evidence="1">
    <location>
        <position position="1"/>
    </location>
</feature>
<organism evidence="1 2">
    <name type="scientific">Prorocentrum cordatum</name>
    <dbReference type="NCBI Taxonomy" id="2364126"/>
    <lineage>
        <taxon>Eukaryota</taxon>
        <taxon>Sar</taxon>
        <taxon>Alveolata</taxon>
        <taxon>Dinophyceae</taxon>
        <taxon>Prorocentrales</taxon>
        <taxon>Prorocentraceae</taxon>
        <taxon>Prorocentrum</taxon>
    </lineage>
</organism>
<name>A0ABN9RF11_9DINO</name>
<proteinExistence type="predicted"/>